<dbReference type="Gene3D" id="1.10.3090.10">
    <property type="entry name" value="cca-adding enzyme, domain 2"/>
    <property type="match status" value="1"/>
</dbReference>
<keyword evidence="10 11" id="KW-0694">RNA-binding</keyword>
<dbReference type="Pfam" id="PF01743">
    <property type="entry name" value="PolyA_pol"/>
    <property type="match status" value="1"/>
</dbReference>
<dbReference type="GO" id="GO:0016779">
    <property type="term" value="F:nucleotidyltransferase activity"/>
    <property type="evidence" value="ECO:0007669"/>
    <property type="project" value="UniProtKB-KW"/>
</dbReference>
<feature type="domain" description="tRNA nucleotidyltransferase/poly(A) polymerase RNA and SrmB- binding" evidence="13">
    <location>
        <begin position="173"/>
        <end position="234"/>
    </location>
</feature>
<evidence type="ECO:0000256" key="3">
    <source>
        <dbReference type="ARBA" id="ARBA00022555"/>
    </source>
</evidence>
<dbReference type="SUPFAM" id="SSF81301">
    <property type="entry name" value="Nucleotidyltransferase"/>
    <property type="match status" value="1"/>
</dbReference>
<dbReference type="GO" id="GO:0000049">
    <property type="term" value="F:tRNA binding"/>
    <property type="evidence" value="ECO:0007669"/>
    <property type="project" value="UniProtKB-KW"/>
</dbReference>
<dbReference type="PANTHER" id="PTHR47788:SF1">
    <property type="entry name" value="A-ADDING TRNA NUCLEOTIDYLTRANSFERASE"/>
    <property type="match status" value="1"/>
</dbReference>
<feature type="domain" description="Poly A polymerase head" evidence="12">
    <location>
        <begin position="25"/>
        <end position="148"/>
    </location>
</feature>
<evidence type="ECO:0000256" key="10">
    <source>
        <dbReference type="ARBA" id="ARBA00022884"/>
    </source>
</evidence>
<keyword evidence="7" id="KW-0479">Metal-binding</keyword>
<evidence type="ECO:0000313" key="15">
    <source>
        <dbReference type="EMBL" id="QSZ28373.1"/>
    </source>
</evidence>
<keyword evidence="16" id="KW-1185">Reference proteome</keyword>
<dbReference type="Proteomes" id="UP000671913">
    <property type="component" value="Chromosome"/>
</dbReference>
<comment type="cofactor">
    <cofactor evidence="1">
        <name>Mg(2+)</name>
        <dbReference type="ChEBI" id="CHEBI:18420"/>
    </cofactor>
</comment>
<accession>A0A975GBE9</accession>
<dbReference type="Gene3D" id="3.30.460.10">
    <property type="entry name" value="Beta Polymerase, domain 2"/>
    <property type="match status" value="1"/>
</dbReference>
<keyword evidence="9" id="KW-0460">Magnesium</keyword>
<evidence type="ECO:0000256" key="9">
    <source>
        <dbReference type="ARBA" id="ARBA00022842"/>
    </source>
</evidence>
<dbReference type="SUPFAM" id="SSF81891">
    <property type="entry name" value="Poly A polymerase C-terminal region-like"/>
    <property type="match status" value="1"/>
</dbReference>
<evidence type="ECO:0000313" key="16">
    <source>
        <dbReference type="Proteomes" id="UP000671913"/>
    </source>
</evidence>
<dbReference type="GO" id="GO:0046872">
    <property type="term" value="F:metal ion binding"/>
    <property type="evidence" value="ECO:0007669"/>
    <property type="project" value="UniProtKB-KW"/>
</dbReference>
<dbReference type="Pfam" id="PF12627">
    <property type="entry name" value="PolyA_pol_RNAbd"/>
    <property type="match status" value="1"/>
</dbReference>
<feature type="domain" description="CCA-adding enzyme C-terminal" evidence="14">
    <location>
        <begin position="255"/>
        <end position="386"/>
    </location>
</feature>
<dbReference type="AlphaFoldDB" id="A0A975GBE9"/>
<dbReference type="PANTHER" id="PTHR47788">
    <property type="entry name" value="POLYA POLYMERASE"/>
    <property type="match status" value="1"/>
</dbReference>
<comment type="similarity">
    <text evidence="2 11">Belongs to the tRNA nucleotidyltransferase/poly(A) polymerase family.</text>
</comment>
<evidence type="ECO:0000256" key="8">
    <source>
        <dbReference type="ARBA" id="ARBA00022741"/>
    </source>
</evidence>
<evidence type="ECO:0000259" key="12">
    <source>
        <dbReference type="Pfam" id="PF01743"/>
    </source>
</evidence>
<dbReference type="EMBL" id="CP060096">
    <property type="protein sequence ID" value="QSZ28373.1"/>
    <property type="molecule type" value="Genomic_DNA"/>
</dbReference>
<dbReference type="GO" id="GO:0008033">
    <property type="term" value="P:tRNA processing"/>
    <property type="evidence" value="ECO:0007669"/>
    <property type="project" value="UniProtKB-KW"/>
</dbReference>
<sequence length="402" mass="46836">MKVYISNMELISILKEICRKTNIKCYIVGGFIRDFFLGVKNYDIDITIEGNGIEFAKILNKYINGTLKVYDKFKTASITAENYIIDIASARCEYYKYPAALPVVKFSDIKEDIARRDFTINMLAYDVLNDAIIDYYNGLKDLQNKVIRVINDKSFIDDPTRIFRALRYSGRYGFKIDDKTDILIKKAVNGGFIKKLSNDRIINEIFLFLKENKTDLIIESMISYGIQKEIFDNIKLNIKKINSTINNGDIILYRFLLLFYNIDDKGIEYLLNRYNLRRKYIEALKELLLTKNNLCFLKDNCDNIYIYNTFKNIKYEVLMAINISEDVTIKKIINHYINHLSHIKLTVNGNDIRNAGLNPGPVYSIILQKIFNAKVQGKIKNHDEELNLLKLYVNKVKKGELI</sequence>
<evidence type="ECO:0000256" key="6">
    <source>
        <dbReference type="ARBA" id="ARBA00022695"/>
    </source>
</evidence>
<keyword evidence="6" id="KW-0548">Nucleotidyltransferase</keyword>
<dbReference type="InterPro" id="IPR002646">
    <property type="entry name" value="PolA_pol_head_dom"/>
</dbReference>
<evidence type="ECO:0000256" key="11">
    <source>
        <dbReference type="RuleBase" id="RU003953"/>
    </source>
</evidence>
<dbReference type="InterPro" id="IPR043519">
    <property type="entry name" value="NT_sf"/>
</dbReference>
<dbReference type="InterPro" id="IPR032828">
    <property type="entry name" value="PolyA_RNA-bd"/>
</dbReference>
<proteinExistence type="inferred from homology"/>
<evidence type="ECO:0000256" key="5">
    <source>
        <dbReference type="ARBA" id="ARBA00022694"/>
    </source>
</evidence>
<keyword evidence="8" id="KW-0547">Nucleotide-binding</keyword>
<reference evidence="15" key="1">
    <citation type="submission" date="2020-08" db="EMBL/GenBank/DDBJ databases">
        <title>Genomic insights into the carbon and energy metabolism of the first obligate autotrophic acetogenic bacterium Aceticella autotrophica gen. nov., sp. nov.</title>
        <authorList>
            <person name="Toshchakov S.V."/>
            <person name="Elcheninov A.G."/>
            <person name="Kublanov I.V."/>
            <person name="Frolov E.N."/>
            <person name="Lebedinsky A.V."/>
        </authorList>
    </citation>
    <scope>NUCLEOTIDE SEQUENCE</scope>
    <source>
        <strain evidence="15">3443-3Ac</strain>
    </source>
</reference>
<gene>
    <name evidence="15" type="ORF">ACETAC_06025</name>
</gene>
<keyword evidence="4 11" id="KW-0808">Transferase</keyword>
<dbReference type="InterPro" id="IPR052390">
    <property type="entry name" value="tRNA_nt/polyA_polymerase"/>
</dbReference>
<evidence type="ECO:0000256" key="7">
    <source>
        <dbReference type="ARBA" id="ARBA00022723"/>
    </source>
</evidence>
<dbReference type="InterPro" id="IPR032810">
    <property type="entry name" value="CCA-adding_enz_C"/>
</dbReference>
<evidence type="ECO:0000259" key="13">
    <source>
        <dbReference type="Pfam" id="PF12627"/>
    </source>
</evidence>
<keyword evidence="5" id="KW-0819">tRNA processing</keyword>
<evidence type="ECO:0000256" key="2">
    <source>
        <dbReference type="ARBA" id="ARBA00007265"/>
    </source>
</evidence>
<organism evidence="15 16">
    <name type="scientific">Aceticella autotrophica</name>
    <dbReference type="NCBI Taxonomy" id="2755338"/>
    <lineage>
        <taxon>Bacteria</taxon>
        <taxon>Bacillati</taxon>
        <taxon>Bacillota</taxon>
        <taxon>Clostridia</taxon>
        <taxon>Thermoanaerobacterales</taxon>
        <taxon>Thermoanaerobacteraceae</taxon>
        <taxon>Aceticella</taxon>
    </lineage>
</organism>
<dbReference type="KEGG" id="aaut:ACETAC_06025"/>
<dbReference type="Pfam" id="PF13735">
    <property type="entry name" value="tRNA_NucTran2_2"/>
    <property type="match status" value="1"/>
</dbReference>
<dbReference type="CDD" id="cd05398">
    <property type="entry name" value="NT_ClassII-CCAase"/>
    <property type="match status" value="1"/>
</dbReference>
<evidence type="ECO:0000256" key="1">
    <source>
        <dbReference type="ARBA" id="ARBA00001946"/>
    </source>
</evidence>
<dbReference type="GO" id="GO:0000166">
    <property type="term" value="F:nucleotide binding"/>
    <property type="evidence" value="ECO:0007669"/>
    <property type="project" value="UniProtKB-KW"/>
</dbReference>
<name>A0A975GBE9_9THEO</name>
<evidence type="ECO:0000256" key="4">
    <source>
        <dbReference type="ARBA" id="ARBA00022679"/>
    </source>
</evidence>
<protein>
    <submittedName>
        <fullName evidence="15">CCA tRNA nucleotidyltransferase</fullName>
    </submittedName>
</protein>
<keyword evidence="3" id="KW-0820">tRNA-binding</keyword>
<evidence type="ECO:0000259" key="14">
    <source>
        <dbReference type="Pfam" id="PF13735"/>
    </source>
</evidence>